<dbReference type="GeneID" id="97555646"/>
<dbReference type="SUPFAM" id="SSF55383">
    <property type="entry name" value="Copper amine oxidase, domain N"/>
    <property type="match status" value="1"/>
</dbReference>
<reference evidence="3" key="1">
    <citation type="journal article" date="2016" name="Genome Announc.">
        <title>Draft genomes of two strains of Paenibacillus glucanolyticus with capability to degrade lignocellulose.</title>
        <authorList>
            <person name="Mathews S.L."/>
            <person name="Pawlak J."/>
            <person name="Grunden A.M."/>
        </authorList>
    </citation>
    <scope>NUCLEOTIDE SEQUENCE [LARGE SCALE GENOMIC DNA]</scope>
    <source>
        <strain evidence="3">SLM1</strain>
    </source>
</reference>
<comment type="caution">
    <text evidence="3">The sequence shown here is derived from an EMBL/GenBank/DDBJ whole genome shotgun (WGS) entry which is preliminary data.</text>
</comment>
<keyword evidence="1" id="KW-0732">Signal</keyword>
<feature type="domain" description="Copper amine oxidase-like N-terminal" evidence="2">
    <location>
        <begin position="33"/>
        <end position="127"/>
    </location>
</feature>
<name>A0A163M605_9BACL</name>
<evidence type="ECO:0000259" key="2">
    <source>
        <dbReference type="Pfam" id="PF07833"/>
    </source>
</evidence>
<protein>
    <submittedName>
        <fullName evidence="3">Copper amine oxidase</fullName>
    </submittedName>
</protein>
<gene>
    <name evidence="3" type="ORF">AWU65_23965</name>
</gene>
<dbReference type="InterPro" id="IPR036582">
    <property type="entry name" value="Mao_N_sf"/>
</dbReference>
<feature type="signal peptide" evidence="1">
    <location>
        <begin position="1"/>
        <end position="24"/>
    </location>
</feature>
<evidence type="ECO:0000313" key="3">
    <source>
        <dbReference type="EMBL" id="KZS48772.1"/>
    </source>
</evidence>
<organism evidence="3 4">
    <name type="scientific">Paenibacillus glucanolyticus</name>
    <dbReference type="NCBI Taxonomy" id="59843"/>
    <lineage>
        <taxon>Bacteria</taxon>
        <taxon>Bacillati</taxon>
        <taxon>Bacillota</taxon>
        <taxon>Bacilli</taxon>
        <taxon>Bacillales</taxon>
        <taxon>Paenibacillaceae</taxon>
        <taxon>Paenibacillus</taxon>
    </lineage>
</organism>
<feature type="chain" id="PRO_5038588777" evidence="1">
    <location>
        <begin position="25"/>
        <end position="275"/>
    </location>
</feature>
<dbReference type="EMBL" id="LWMH01000001">
    <property type="protein sequence ID" value="KZS48772.1"/>
    <property type="molecule type" value="Genomic_DNA"/>
</dbReference>
<dbReference type="Proteomes" id="UP000076796">
    <property type="component" value="Unassembled WGS sequence"/>
</dbReference>
<evidence type="ECO:0000313" key="4">
    <source>
        <dbReference type="Proteomes" id="UP000076796"/>
    </source>
</evidence>
<dbReference type="OrthoDB" id="2667244at2"/>
<proteinExistence type="predicted"/>
<dbReference type="Gene3D" id="3.30.457.10">
    <property type="entry name" value="Copper amine oxidase-like, N-terminal domain"/>
    <property type="match status" value="1"/>
</dbReference>
<dbReference type="RefSeq" id="WP_063479549.1">
    <property type="nucleotide sequence ID" value="NZ_CP147845.1"/>
</dbReference>
<dbReference type="InterPro" id="IPR012854">
    <property type="entry name" value="Cu_amine_oxidase-like_N"/>
</dbReference>
<evidence type="ECO:0000256" key="1">
    <source>
        <dbReference type="SAM" id="SignalP"/>
    </source>
</evidence>
<keyword evidence="4" id="KW-1185">Reference proteome</keyword>
<sequence>MKKLLISISTVMIFFLANVIPTQASGNEVIEHGILKNNRVLIPIRAVSQNMGIDVKWNQFQKTAQLTIGETVITLAVQFKRALVNQDRDDFDAPVELIQNTTYVPLRFVSQTMGAEVKWDQKTKEATVILDDKQVVVKLMKPKYQVPTNQRLSDTRIARLSEKLNEASDLSKVKQVRTYFKPYFTDRLIQQIIEQEGLHFKEMNFDMNTATVNYASNTSAMLIQSYIPGNILTGELHYVFDREAHIIYANGAWKVDKVSDHLRQIPNMSLEPDLQ</sequence>
<dbReference type="AlphaFoldDB" id="A0A163M605"/>
<accession>A0A163M605</accession>
<dbReference type="Pfam" id="PF07833">
    <property type="entry name" value="Cu_amine_oxidN1"/>
    <property type="match status" value="1"/>
</dbReference>